<evidence type="ECO:0000256" key="3">
    <source>
        <dbReference type="ARBA" id="ARBA00022448"/>
    </source>
</evidence>
<evidence type="ECO:0000313" key="10">
    <source>
        <dbReference type="Proteomes" id="UP001150538"/>
    </source>
</evidence>
<evidence type="ECO:0000256" key="4">
    <source>
        <dbReference type="ARBA" id="ARBA00022692"/>
    </source>
</evidence>
<dbReference type="EMBL" id="JANBPU010000046">
    <property type="protein sequence ID" value="KAJ1918410.1"/>
    <property type="molecule type" value="Genomic_DNA"/>
</dbReference>
<dbReference type="SUPFAM" id="SSF81338">
    <property type="entry name" value="Aquaporin-like"/>
    <property type="match status" value="1"/>
</dbReference>
<dbReference type="AlphaFoldDB" id="A0A9W8DNW2"/>
<feature type="transmembrane region" description="Helical" evidence="8">
    <location>
        <begin position="343"/>
        <end position="365"/>
    </location>
</feature>
<evidence type="ECO:0000256" key="1">
    <source>
        <dbReference type="ARBA" id="ARBA00004141"/>
    </source>
</evidence>
<feature type="transmembrane region" description="Helical" evidence="8">
    <location>
        <begin position="530"/>
        <end position="552"/>
    </location>
</feature>
<comment type="subcellular location">
    <subcellularLocation>
        <location evidence="1">Membrane</location>
        <topology evidence="1">Multi-pass membrane protein</topology>
    </subcellularLocation>
</comment>
<gene>
    <name evidence="9" type="primary">FPS1</name>
    <name evidence="9" type="ORF">H4219_002636</name>
</gene>
<name>A0A9W8DNW2_9FUNG</name>
<dbReference type="InterPro" id="IPR050363">
    <property type="entry name" value="MIP/Aquaporin"/>
</dbReference>
<sequence length="573" mass="60936">MQSEGYSGKLDVASFPNISDNRNAIGVAASTTTSSSAAAAAAATTATATDSNSISGHLSGNSNINDMDHQARLNTLASPHLYANDQPTPQIAHTSLDFRDVLNHDHPRHATMALSSSHPLNTGNGVGSPLGLGTSTTIAPSTHYGQLLPGTAALQDNDKRTDSFQVLDDNIDVRSDNTPHDNGHHIIIGARNGAEEGYITSISKPSGNSTAQDSVIDFGSSGKMAGSGTLAANGSASSSGPLPHSHTEYHSSGGDGSDEGGRVRGSRGFVNIRLAGLKLLSFHRLIRHKLHQEICEFIAIAVYLAIGIPLTAQHMHYDHWNKKGTSGDSGPNLSYGMSPWEIFSGWGMAIMAAGYICIGTSGGHINPAVTLGLATVGKFPWRKVPGYIFAQITGAIVGALFAFVYIQPLLSTVDGGTRAVTGPTGTASWFVPMPSENKQMVPYSMGRMFWCEIFGTFVFLLPIQAQMDRRIRSNAWAYLPIAWGIQLTVCLWAFGTTTPVALNPARDLGPRIVLAMVGYGNSAFSAQNHYFWIPLIGPIVGSIAQGVIYLSFIRPQVRIKFQPAKPICVLPKK</sequence>
<keyword evidence="5 8" id="KW-1133">Transmembrane helix</keyword>
<dbReference type="Gene3D" id="1.20.1080.10">
    <property type="entry name" value="Glycerol uptake facilitator protein"/>
    <property type="match status" value="1"/>
</dbReference>
<protein>
    <submittedName>
        <fullName evidence="9">Glycerol channel</fullName>
    </submittedName>
</protein>
<organism evidence="9 10">
    <name type="scientific">Mycoemilia scoparia</name>
    <dbReference type="NCBI Taxonomy" id="417184"/>
    <lineage>
        <taxon>Eukaryota</taxon>
        <taxon>Fungi</taxon>
        <taxon>Fungi incertae sedis</taxon>
        <taxon>Zoopagomycota</taxon>
        <taxon>Kickxellomycotina</taxon>
        <taxon>Kickxellomycetes</taxon>
        <taxon>Kickxellales</taxon>
        <taxon>Kickxellaceae</taxon>
        <taxon>Mycoemilia</taxon>
    </lineage>
</organism>
<keyword evidence="3" id="KW-0813">Transport</keyword>
<feature type="transmembrane region" description="Helical" evidence="8">
    <location>
        <begin position="440"/>
        <end position="463"/>
    </location>
</feature>
<keyword evidence="6 8" id="KW-0472">Membrane</keyword>
<dbReference type="InterPro" id="IPR022357">
    <property type="entry name" value="MIP_CS"/>
</dbReference>
<dbReference type="GO" id="GO:0015254">
    <property type="term" value="F:glycerol channel activity"/>
    <property type="evidence" value="ECO:0007669"/>
    <property type="project" value="TreeGrafter"/>
</dbReference>
<reference evidence="9" key="1">
    <citation type="submission" date="2022-07" db="EMBL/GenBank/DDBJ databases">
        <title>Phylogenomic reconstructions and comparative analyses of Kickxellomycotina fungi.</title>
        <authorList>
            <person name="Reynolds N.K."/>
            <person name="Stajich J.E."/>
            <person name="Barry K."/>
            <person name="Grigoriev I.V."/>
            <person name="Crous P."/>
            <person name="Smith M.E."/>
        </authorList>
    </citation>
    <scope>NUCLEOTIDE SEQUENCE</scope>
    <source>
        <strain evidence="9">NBRC 100468</strain>
    </source>
</reference>
<proteinExistence type="inferred from homology"/>
<dbReference type="Pfam" id="PF00230">
    <property type="entry name" value="MIP"/>
    <property type="match status" value="1"/>
</dbReference>
<feature type="transmembrane region" description="Helical" evidence="8">
    <location>
        <begin position="294"/>
        <end position="312"/>
    </location>
</feature>
<dbReference type="PRINTS" id="PR00783">
    <property type="entry name" value="MINTRINSICP"/>
</dbReference>
<feature type="transmembrane region" description="Helical" evidence="8">
    <location>
        <begin position="475"/>
        <end position="494"/>
    </location>
</feature>
<comment type="similarity">
    <text evidence="2">Belongs to the MIP/aquaporin (TC 1.A.8) family.</text>
</comment>
<keyword evidence="4 8" id="KW-0812">Transmembrane</keyword>
<comment type="caution">
    <text evidence="9">The sequence shown here is derived from an EMBL/GenBank/DDBJ whole genome shotgun (WGS) entry which is preliminary data.</text>
</comment>
<dbReference type="PANTHER" id="PTHR43829">
    <property type="entry name" value="AQUAPORIN OR AQUAGLYCEROPORIN RELATED"/>
    <property type="match status" value="1"/>
</dbReference>
<dbReference type="GO" id="GO:0015250">
    <property type="term" value="F:water channel activity"/>
    <property type="evidence" value="ECO:0007669"/>
    <property type="project" value="TreeGrafter"/>
</dbReference>
<dbReference type="InterPro" id="IPR023271">
    <property type="entry name" value="Aquaporin-like"/>
</dbReference>
<feature type="compositionally biased region" description="Polar residues" evidence="7">
    <location>
        <begin position="230"/>
        <end position="240"/>
    </location>
</feature>
<dbReference type="InterPro" id="IPR000425">
    <property type="entry name" value="MIP"/>
</dbReference>
<keyword evidence="10" id="KW-1185">Reference proteome</keyword>
<accession>A0A9W8DNW2</accession>
<feature type="region of interest" description="Disordered" evidence="7">
    <location>
        <begin position="227"/>
        <end position="262"/>
    </location>
</feature>
<dbReference type="PROSITE" id="PS00221">
    <property type="entry name" value="MIP"/>
    <property type="match status" value="1"/>
</dbReference>
<evidence type="ECO:0000256" key="2">
    <source>
        <dbReference type="ARBA" id="ARBA00006175"/>
    </source>
</evidence>
<dbReference type="OrthoDB" id="3222at2759"/>
<evidence type="ECO:0000256" key="6">
    <source>
        <dbReference type="ARBA" id="ARBA00023136"/>
    </source>
</evidence>
<dbReference type="GO" id="GO:0005886">
    <property type="term" value="C:plasma membrane"/>
    <property type="evidence" value="ECO:0007669"/>
    <property type="project" value="TreeGrafter"/>
</dbReference>
<evidence type="ECO:0000256" key="8">
    <source>
        <dbReference type="SAM" id="Phobius"/>
    </source>
</evidence>
<evidence type="ECO:0000313" key="9">
    <source>
        <dbReference type="EMBL" id="KAJ1918410.1"/>
    </source>
</evidence>
<evidence type="ECO:0000256" key="7">
    <source>
        <dbReference type="SAM" id="MobiDB-lite"/>
    </source>
</evidence>
<dbReference type="PANTHER" id="PTHR43829:SF9">
    <property type="entry name" value="AQUAPORIN-9"/>
    <property type="match status" value="1"/>
</dbReference>
<feature type="transmembrane region" description="Helical" evidence="8">
    <location>
        <begin position="386"/>
        <end position="406"/>
    </location>
</feature>
<dbReference type="Proteomes" id="UP001150538">
    <property type="component" value="Unassembled WGS sequence"/>
</dbReference>
<evidence type="ECO:0000256" key="5">
    <source>
        <dbReference type="ARBA" id="ARBA00022989"/>
    </source>
</evidence>